<reference evidence="2" key="1">
    <citation type="submission" date="2011-04" db="EMBL/GenBank/DDBJ databases">
        <title>Evolution of plant cell wall degrading machinery underlies the functional diversity of forest fungi.</title>
        <authorList>
            <consortium name="US DOE Joint Genome Institute (JGI-PGF)"/>
            <person name="Eastwood D.C."/>
            <person name="Floudas D."/>
            <person name="Binder M."/>
            <person name="Majcherczyk A."/>
            <person name="Schneider P."/>
            <person name="Aerts A."/>
            <person name="Asiegbu F.O."/>
            <person name="Baker S.E."/>
            <person name="Barry K."/>
            <person name="Bendiksby M."/>
            <person name="Blumentritt M."/>
            <person name="Coutinho P.M."/>
            <person name="Cullen D."/>
            <person name="Cullen D."/>
            <person name="Gathman A."/>
            <person name="Goodell B."/>
            <person name="Henrissat B."/>
            <person name="Ihrmark K."/>
            <person name="Kauserud H."/>
            <person name="Kohler A."/>
            <person name="LaButti K."/>
            <person name="Lapidus A."/>
            <person name="Lavin J.L."/>
            <person name="Lee Y.-H."/>
            <person name="Lindquist E."/>
            <person name="Lilly W."/>
            <person name="Lucas S."/>
            <person name="Morin E."/>
            <person name="Murat C."/>
            <person name="Oguiza J.A."/>
            <person name="Park J."/>
            <person name="Pisabarro A.G."/>
            <person name="Riley R."/>
            <person name="Rosling A."/>
            <person name="Salamov A."/>
            <person name="Schmidt O."/>
            <person name="Schmutz J."/>
            <person name="Skrede I."/>
            <person name="Stenlid J."/>
            <person name="Wiebenga A."/>
            <person name="Xie X."/>
            <person name="Kues U."/>
            <person name="Hibbett D.S."/>
            <person name="Hoffmeister D."/>
            <person name="Hogberg N."/>
            <person name="Martin F."/>
            <person name="Grigoriev I.V."/>
            <person name="Watkinson S.C."/>
        </authorList>
    </citation>
    <scope>NUCLEOTIDE SEQUENCE</scope>
    <source>
        <strain evidence="2">S7.9</strain>
    </source>
</reference>
<proteinExistence type="predicted"/>
<protein>
    <submittedName>
        <fullName evidence="2">Uncharacterized protein</fullName>
    </submittedName>
</protein>
<gene>
    <name evidence="2" type="ORF">SERLADRAFT_434688</name>
</gene>
<accession>F8NKM6</accession>
<dbReference type="EMBL" id="GL945430">
    <property type="protein sequence ID" value="EGO28798.1"/>
    <property type="molecule type" value="Genomic_DNA"/>
</dbReference>
<dbReference type="HOGENOM" id="CLU_2387543_0_0_1"/>
<dbReference type="GeneID" id="18814439"/>
<dbReference type="Proteomes" id="UP000008064">
    <property type="component" value="Unassembled WGS sequence"/>
</dbReference>
<dbReference type="AlphaFoldDB" id="F8NKM6"/>
<sequence>MAINFSLHTRADVDTQAIFQGRQQRTGHAISNDISFGHNVNAPITLPLAERERLRQDPVLLEVEEERKQAINQLAKLKDSKENVVARGDVMHQS</sequence>
<feature type="coiled-coil region" evidence="1">
    <location>
        <begin position="60"/>
        <end position="87"/>
    </location>
</feature>
<name>F8NKM6_SERL9</name>
<evidence type="ECO:0000313" key="2">
    <source>
        <dbReference type="EMBL" id="EGO28798.1"/>
    </source>
</evidence>
<dbReference type="RefSeq" id="XP_007314997.1">
    <property type="nucleotide sequence ID" value="XM_007314935.1"/>
</dbReference>
<keyword evidence="1" id="KW-0175">Coiled coil</keyword>
<evidence type="ECO:0000256" key="1">
    <source>
        <dbReference type="SAM" id="Coils"/>
    </source>
</evidence>
<dbReference type="KEGG" id="sla:SERLADRAFT_434688"/>
<organism>
    <name type="scientific">Serpula lacrymans var. lacrymans (strain S7.9)</name>
    <name type="common">Dry rot fungus</name>
    <dbReference type="NCBI Taxonomy" id="578457"/>
    <lineage>
        <taxon>Eukaryota</taxon>
        <taxon>Fungi</taxon>
        <taxon>Dikarya</taxon>
        <taxon>Basidiomycota</taxon>
        <taxon>Agaricomycotina</taxon>
        <taxon>Agaricomycetes</taxon>
        <taxon>Agaricomycetidae</taxon>
        <taxon>Boletales</taxon>
        <taxon>Coniophorineae</taxon>
        <taxon>Serpulaceae</taxon>
        <taxon>Serpula</taxon>
    </lineage>
</organism>